<sequence>MDETELQPQPQPQRDRREQALIRCLIDELTAVPVASPGAPLRTLEIPRECLLHEWTELYWSALERPEFLDWASRFHIDLDTLNLKDDTLQVLTAPNGTRTLRTFTLEDDSGWWQMAPILWSISQRIDTAGFGLPYVGGKSANPLHRFPRRVVLAFYGYPEPQNVQQARALINELKHSGLARINADGHTTSALVVERSTQLQDLRDIATTLEQALAEDEQLKRPFDLASIAGLPITLTSGSQLSNAALALDLDHVLSRYGYPLPQNSQQARTLVSRLRQQTWPPLPYVSEYVQTALPILRYQQAFGDVENCQHIIRRLEALSRNKDATAPIDLTEQSQPMPVSSLGHRVAADKVTLAAFRANAAFQAILRRENLRANSPLLVSERGHVGTPGRNDSWVNLTAKVKKNRELNAMLERLKSLAAEAGGAMRSNGKVSLRQMMRFYEMNLPDNVESARRIAQWEKTLLALHPSYMDHWYLLGHPGKNAERFTVEQRQLIIDTTQAFVPPDSAPLIDYLSEGVDTDLPRATLLAKADYRISQILITPRSHALGNQLLSAFKQAYKEKALIAVNRERLIMAALILSLDANIGEQLDRVVGQPLNDRFFWGESLSEVRRFIEHQSGLAAITNKTLATHLLLSGIAPEFLIRGIPDSVTYISSIDWVKLKQTVLHVEHLKSGLSRLMSFDQLMTLASIPIALTAQTYESKYASAALVADWAIARGLIQRDPELAGNTYDAATLGQAAARFSAHTQALDRLRQEAFDSGLATPYTVALADLQAVFGHHLHLEDRVLVASDASANAHNQAPFYSLVELHMADRLKPDMTQWRSTLAALNLQTMAPQFSRLKKVSGQFQTELASRLTRLKNAYVALIKEAFCELPLQQRLDIEDGTLQLFALHPVAEPQQPAGAGSFAIIALLEGFTSRIFEIFVRHSQVRLRRDIPPSLLTSAAQRELPFDDEAYRRGTRPREQAICQGIIERLDVPGAPFTRQSAAIPDTYASPAINAIAQAAVDHMFKEREASALERAGATLDLKDAETCHAAWLAFYQSLSPYER</sequence>
<accession>A0ABW8DEP4</accession>
<evidence type="ECO:0000313" key="2">
    <source>
        <dbReference type="Proteomes" id="UP001617296"/>
    </source>
</evidence>
<keyword evidence="2" id="KW-1185">Reference proteome</keyword>
<gene>
    <name evidence="1" type="ORF">ACIOUF_04710</name>
</gene>
<name>A0ABW8DEP4_9PSED</name>
<proteinExistence type="predicted"/>
<organism evidence="1 2">
    <name type="scientific">Pseudomonas iridis</name>
    <dbReference type="NCBI Taxonomy" id="2710587"/>
    <lineage>
        <taxon>Bacteria</taxon>
        <taxon>Pseudomonadati</taxon>
        <taxon>Pseudomonadota</taxon>
        <taxon>Gammaproteobacteria</taxon>
        <taxon>Pseudomonadales</taxon>
        <taxon>Pseudomonadaceae</taxon>
        <taxon>Pseudomonas</taxon>
    </lineage>
</organism>
<comment type="caution">
    <text evidence="1">The sequence shown here is derived from an EMBL/GenBank/DDBJ whole genome shotgun (WGS) entry which is preliminary data.</text>
</comment>
<dbReference type="RefSeq" id="WP_401229564.1">
    <property type="nucleotide sequence ID" value="NZ_JBIUVY010000003.1"/>
</dbReference>
<protein>
    <submittedName>
        <fullName evidence="1">Uncharacterized protein</fullName>
    </submittedName>
</protein>
<dbReference type="EMBL" id="JBIUVY010000003">
    <property type="protein sequence ID" value="MFJ2285665.1"/>
    <property type="molecule type" value="Genomic_DNA"/>
</dbReference>
<evidence type="ECO:0000313" key="1">
    <source>
        <dbReference type="EMBL" id="MFJ2285665.1"/>
    </source>
</evidence>
<reference evidence="1 2" key="1">
    <citation type="submission" date="2024-10" db="EMBL/GenBank/DDBJ databases">
        <title>The Natural Products Discovery Center: Release of the First 8490 Sequenced Strains for Exploring Actinobacteria Biosynthetic Diversity.</title>
        <authorList>
            <person name="Kalkreuter E."/>
            <person name="Kautsar S.A."/>
            <person name="Yang D."/>
            <person name="Bader C.D."/>
            <person name="Teijaro C.N."/>
            <person name="Fluegel L."/>
            <person name="Davis C.M."/>
            <person name="Simpson J.R."/>
            <person name="Lauterbach L."/>
            <person name="Steele A.D."/>
            <person name="Gui C."/>
            <person name="Meng S."/>
            <person name="Li G."/>
            <person name="Viehrig K."/>
            <person name="Ye F."/>
            <person name="Su P."/>
            <person name="Kiefer A.F."/>
            <person name="Nichols A."/>
            <person name="Cepeda A.J."/>
            <person name="Yan W."/>
            <person name="Fan B."/>
            <person name="Jiang Y."/>
            <person name="Adhikari A."/>
            <person name="Zheng C.-J."/>
            <person name="Schuster L."/>
            <person name="Cowan T.M."/>
            <person name="Smanski M.J."/>
            <person name="Chevrette M.G."/>
            <person name="De Carvalho L.P.S."/>
            <person name="Shen B."/>
        </authorList>
    </citation>
    <scope>NUCLEOTIDE SEQUENCE [LARGE SCALE GENOMIC DNA]</scope>
    <source>
        <strain evidence="1 2">NPDC087689</strain>
    </source>
</reference>
<dbReference type="Proteomes" id="UP001617296">
    <property type="component" value="Unassembled WGS sequence"/>
</dbReference>